<name>A0AAV4UF56_CAEEX</name>
<feature type="compositionally biased region" description="Low complexity" evidence="1">
    <location>
        <begin position="413"/>
        <end position="431"/>
    </location>
</feature>
<sequence length="543" mass="60532">MDFTSTKNLITKTIVESLNGEDNQKIDSISLSATVSELPCNGKVTNCDTFSQNSLHLMFTEQSMGGEKSESSVFLCLPTSPMLPASEIKRRRNRRIDTNSKADNELQLLVQSVQDSISSQFQGVESDELSDVGVNSIPVTALTCDTTSDSFCDKLSTEDNIDMLLDDRACLQEDQKLNKNIETAKDIVCCDDQYIMNQEKQVIAEVCENMKKSDDASVYHTDAQPTQHFNTELYDSNNIVSVKHYEEGGMLKSSSDLQCGISEQIRTKSMGEDTEIFFKSQEHNTHVLNEPVSQSSNSLCNIVTNELRISNKKSLNSDEEWTETKKECTTNLLIAEEEMKQKGNDIEQITSSVVKVTFGKNQCNDVKADSDSNLSDNIEDYEELLEIPVIVTDDKDKSEKLNECNLDLKELESSPAVSSKPSTLSSKTPFKNSKRSFKAEDASKLLKKDKKTNECVIDSLVSVLNDPMLVKDSHTFENKDSFSSSFVDNNNGKNQLKNGEVFSIDVINIGVSNNSLELPNNNTPVHQASFKKRGRKSKKPLLV</sequence>
<evidence type="ECO:0000256" key="1">
    <source>
        <dbReference type="SAM" id="MobiDB-lite"/>
    </source>
</evidence>
<feature type="region of interest" description="Disordered" evidence="1">
    <location>
        <begin position="412"/>
        <end position="433"/>
    </location>
</feature>
<keyword evidence="3" id="KW-1185">Reference proteome</keyword>
<feature type="region of interest" description="Disordered" evidence="1">
    <location>
        <begin position="520"/>
        <end position="543"/>
    </location>
</feature>
<dbReference type="Proteomes" id="UP001054945">
    <property type="component" value="Unassembled WGS sequence"/>
</dbReference>
<dbReference type="EMBL" id="BPLR01012756">
    <property type="protein sequence ID" value="GIY56314.1"/>
    <property type="molecule type" value="Genomic_DNA"/>
</dbReference>
<comment type="caution">
    <text evidence="2">The sequence shown here is derived from an EMBL/GenBank/DDBJ whole genome shotgun (WGS) entry which is preliminary data.</text>
</comment>
<evidence type="ECO:0000313" key="2">
    <source>
        <dbReference type="EMBL" id="GIY56314.1"/>
    </source>
</evidence>
<protein>
    <submittedName>
        <fullName evidence="2">Uncharacterized protein</fullName>
    </submittedName>
</protein>
<organism evidence="2 3">
    <name type="scientific">Caerostris extrusa</name>
    <name type="common">Bark spider</name>
    <name type="synonym">Caerostris bankana</name>
    <dbReference type="NCBI Taxonomy" id="172846"/>
    <lineage>
        <taxon>Eukaryota</taxon>
        <taxon>Metazoa</taxon>
        <taxon>Ecdysozoa</taxon>
        <taxon>Arthropoda</taxon>
        <taxon>Chelicerata</taxon>
        <taxon>Arachnida</taxon>
        <taxon>Araneae</taxon>
        <taxon>Araneomorphae</taxon>
        <taxon>Entelegynae</taxon>
        <taxon>Araneoidea</taxon>
        <taxon>Araneidae</taxon>
        <taxon>Caerostris</taxon>
    </lineage>
</organism>
<proteinExistence type="predicted"/>
<evidence type="ECO:0000313" key="3">
    <source>
        <dbReference type="Proteomes" id="UP001054945"/>
    </source>
</evidence>
<dbReference type="AlphaFoldDB" id="A0AAV4UF56"/>
<accession>A0AAV4UF56</accession>
<reference evidence="2 3" key="1">
    <citation type="submission" date="2021-06" db="EMBL/GenBank/DDBJ databases">
        <title>Caerostris extrusa draft genome.</title>
        <authorList>
            <person name="Kono N."/>
            <person name="Arakawa K."/>
        </authorList>
    </citation>
    <scope>NUCLEOTIDE SEQUENCE [LARGE SCALE GENOMIC DNA]</scope>
</reference>
<feature type="compositionally biased region" description="Basic residues" evidence="1">
    <location>
        <begin position="529"/>
        <end position="543"/>
    </location>
</feature>
<gene>
    <name evidence="2" type="primary">AVEN_22199_1</name>
    <name evidence="2" type="ORF">CEXT_203981</name>
</gene>